<reference evidence="3" key="2">
    <citation type="submission" date="2025-08" db="UniProtKB">
        <authorList>
            <consortium name="RefSeq"/>
        </authorList>
    </citation>
    <scope>IDENTIFICATION</scope>
    <source>
        <tissue evidence="3">Leaf</tissue>
    </source>
</reference>
<organism evidence="2 3">
    <name type="scientific">Camelina sativa</name>
    <name type="common">False flax</name>
    <name type="synonym">Myagrum sativum</name>
    <dbReference type="NCBI Taxonomy" id="90675"/>
    <lineage>
        <taxon>Eukaryota</taxon>
        <taxon>Viridiplantae</taxon>
        <taxon>Streptophyta</taxon>
        <taxon>Embryophyta</taxon>
        <taxon>Tracheophyta</taxon>
        <taxon>Spermatophyta</taxon>
        <taxon>Magnoliopsida</taxon>
        <taxon>eudicotyledons</taxon>
        <taxon>Gunneridae</taxon>
        <taxon>Pentapetalae</taxon>
        <taxon>rosids</taxon>
        <taxon>malvids</taxon>
        <taxon>Brassicales</taxon>
        <taxon>Brassicaceae</taxon>
        <taxon>Camelineae</taxon>
        <taxon>Camelina</taxon>
    </lineage>
</organism>
<feature type="domain" description="F-box" evidence="1">
    <location>
        <begin position="14"/>
        <end position="54"/>
    </location>
</feature>
<dbReference type="InterPro" id="IPR001810">
    <property type="entry name" value="F-box_dom"/>
</dbReference>
<dbReference type="RefSeq" id="XP_010459608.1">
    <property type="nucleotide sequence ID" value="XM_010461306.1"/>
</dbReference>
<dbReference type="SUPFAM" id="SSF81383">
    <property type="entry name" value="F-box domain"/>
    <property type="match status" value="1"/>
</dbReference>
<reference evidence="2" key="1">
    <citation type="journal article" date="2014" name="Nat. Commun.">
        <title>The emerging biofuel crop Camelina sativa retains a highly undifferentiated hexaploid genome structure.</title>
        <authorList>
            <person name="Kagale S."/>
            <person name="Koh C."/>
            <person name="Nixon J."/>
            <person name="Bollina V."/>
            <person name="Clarke W.E."/>
            <person name="Tuteja R."/>
            <person name="Spillane C."/>
            <person name="Robinson S.J."/>
            <person name="Links M.G."/>
            <person name="Clarke C."/>
            <person name="Higgins E.E."/>
            <person name="Huebert T."/>
            <person name="Sharpe A.G."/>
            <person name="Parkin I.A."/>
        </authorList>
    </citation>
    <scope>NUCLEOTIDE SEQUENCE [LARGE SCALE GENOMIC DNA]</scope>
    <source>
        <strain evidence="2">cv. DH55</strain>
    </source>
</reference>
<evidence type="ECO:0000259" key="1">
    <source>
        <dbReference type="SMART" id="SM00256"/>
    </source>
</evidence>
<keyword evidence="2" id="KW-1185">Reference proteome</keyword>
<dbReference type="Proteomes" id="UP000694864">
    <property type="component" value="Chromosome 14"/>
</dbReference>
<evidence type="ECO:0000313" key="2">
    <source>
        <dbReference type="Proteomes" id="UP000694864"/>
    </source>
</evidence>
<protein>
    <submittedName>
        <fullName evidence="3">F-box protein At1g71320</fullName>
    </submittedName>
</protein>
<dbReference type="PANTHER" id="PTHR31672:SF13">
    <property type="entry name" value="F-BOX PROTEIN CPR30-LIKE"/>
    <property type="match status" value="1"/>
</dbReference>
<dbReference type="InterPro" id="IPR036047">
    <property type="entry name" value="F-box-like_dom_sf"/>
</dbReference>
<dbReference type="GeneID" id="104740637"/>
<dbReference type="Pfam" id="PF00646">
    <property type="entry name" value="F-box"/>
    <property type="match status" value="1"/>
</dbReference>
<sequence length="390" mass="45759">MEDNKHNNPKTIIISQDLVEEIFYHLPIKPLARFKVLSKKWRSMIESTYFSHKQLVRTELPTPNMKLLVVSQQLSAKFDKQDSDSTTLCLDTFSIDDDHNNGKYCPSYSKIIQVLRSCDGLVLIRIYDDFRYIYLINPTTKEHIKLSPAFSQWPFTLKVRLAATPYRTWREVSQLVLLNYEGELVKMIPSLAGFGKYIVTKSYKVILIYPRVKNCDWDCFKAKIIPFDNGKQRDTCFYCLDNRRFCKEKPSVYANGSLFWLLDNTSHKPSMLLAIDLHTEKFRWILLPKCYSNYATSIEMWSLNDRLCLSDLLNGSDLGIWSLQQEYPPDEKWKKIYLLSTSQLHEKYWMFGLAAVYFGSVRKNRYQVSLARQRTIFFSPTIISPTNLML</sequence>
<dbReference type="PANTHER" id="PTHR31672">
    <property type="entry name" value="BNACNNG10540D PROTEIN"/>
    <property type="match status" value="1"/>
</dbReference>
<name>A0ABM0VQC7_CAMSA</name>
<dbReference type="InterPro" id="IPR050796">
    <property type="entry name" value="SCF_F-box_component"/>
</dbReference>
<gene>
    <name evidence="3" type="primary">LOC104740637</name>
</gene>
<proteinExistence type="predicted"/>
<accession>A0ABM0VQC7</accession>
<dbReference type="SMART" id="SM00256">
    <property type="entry name" value="FBOX"/>
    <property type="match status" value="1"/>
</dbReference>
<evidence type="ECO:0000313" key="3">
    <source>
        <dbReference type="RefSeq" id="XP_010459608.1"/>
    </source>
</evidence>